<feature type="compositionally biased region" description="Basic and acidic residues" evidence="1">
    <location>
        <begin position="1095"/>
        <end position="1105"/>
    </location>
</feature>
<dbReference type="VEuPathDB" id="FungiDB:RhiirFUN_009447"/>
<gene>
    <name evidence="4" type="ORF">CHRIB12_LOCUS21712</name>
</gene>
<feature type="compositionally biased region" description="Basic and acidic residues" evidence="1">
    <location>
        <begin position="446"/>
        <end position="469"/>
    </location>
</feature>
<dbReference type="InterPro" id="IPR000159">
    <property type="entry name" value="RA_dom"/>
</dbReference>
<feature type="compositionally biased region" description="Polar residues" evidence="1">
    <location>
        <begin position="357"/>
        <end position="366"/>
    </location>
</feature>
<proteinExistence type="predicted"/>
<feature type="region of interest" description="Disordered" evidence="1">
    <location>
        <begin position="885"/>
        <end position="916"/>
    </location>
</feature>
<evidence type="ECO:0008006" key="6">
    <source>
        <dbReference type="Google" id="ProtNLM"/>
    </source>
</evidence>
<feature type="compositionally biased region" description="Polar residues" evidence="1">
    <location>
        <begin position="68"/>
        <end position="80"/>
    </location>
</feature>
<evidence type="ECO:0000259" key="3">
    <source>
        <dbReference type="PROSITE" id="PS50200"/>
    </source>
</evidence>
<comment type="caution">
    <text evidence="4">The sequence shown here is derived from an EMBL/GenBank/DDBJ whole genome shotgun (WGS) entry which is preliminary data.</text>
</comment>
<dbReference type="PANTHER" id="PTHR38700:SF1">
    <property type="entry name" value="PH DOMAIN-CONTAINING PROTEIN"/>
    <property type="match status" value="1"/>
</dbReference>
<feature type="compositionally biased region" description="Polar residues" evidence="1">
    <location>
        <begin position="394"/>
        <end position="408"/>
    </location>
</feature>
<feature type="compositionally biased region" description="Low complexity" evidence="1">
    <location>
        <begin position="157"/>
        <end position="196"/>
    </location>
</feature>
<reference evidence="4" key="1">
    <citation type="submission" date="2020-05" db="EMBL/GenBank/DDBJ databases">
        <authorList>
            <person name="Rincon C."/>
            <person name="Sanders R I."/>
            <person name="Robbins C."/>
            <person name="Chaturvedi A."/>
        </authorList>
    </citation>
    <scope>NUCLEOTIDE SEQUENCE</scope>
    <source>
        <strain evidence="4">CHB12</strain>
    </source>
</reference>
<organism evidence="4 5">
    <name type="scientific">Rhizophagus irregularis</name>
    <dbReference type="NCBI Taxonomy" id="588596"/>
    <lineage>
        <taxon>Eukaryota</taxon>
        <taxon>Fungi</taxon>
        <taxon>Fungi incertae sedis</taxon>
        <taxon>Mucoromycota</taxon>
        <taxon>Glomeromycotina</taxon>
        <taxon>Glomeromycetes</taxon>
        <taxon>Glomerales</taxon>
        <taxon>Glomeraceae</taxon>
        <taxon>Rhizophagus</taxon>
    </lineage>
</organism>
<sequence length="1105" mass="123997">MNKESSTYSKSSLGDSSFVSIKSELTKLGSSLKLGRSSKSPANDSRPTSPPQSSSNSRRNNKSNRTNYKNGHNQQFKLNNDIGSLPAAILSSKANNINNTSRHKSSTRNKIVSPVRSPPTLSAMASSNSEDDYDDENENTTSDDSSESDSDDDLSKRINNNSNPNSRIISPNNSNPNSRIISPNNSNPNSRIMSPNKVLSPIRGVNGGGHSRIPSVSTLSSGSGDDDDTTSSSSDSESDSEDSLSDDESDNDDIDSNSDTADIYIPTRPPNLLRNKKSTTDLSPISTNVTSSNKSNVKSKSVQSPVMQSPIQQQSLGSITSPTSFTAAGVSLSRELSQKKLLNKNKGNHNNSSSTKQLTQDSNTLSSREDRDKKLRSRNEKQKEYLVDKINPSREIQQGQSSSNTKSSRNGEKERETSIETVQKSKEKSSDEYRDNQKNNRHRAYKDRDDHDVKERTKFDNDRKHRNNYDPDLNNEQSLYNKSSRKNYDDKKDSLVRAKSLTSGYFNDNESQNRRSHRTKEKSTTMVRTRSKSLEGRSTDVNKDSLRDKEYEKLMERSQNQSMRSGNENVDKINTDKKRGARSKFELENDPKLLINQISNKQKNDEPHIEKDEPKSSSGKITTQFFIEESKEYKSITLTPEMTALEVMNIFRSNNTISDAGAWTIFEVVEEYNLERPLRDWESVAWVIGTWELGKKNSLVLRKYAHRNALTLAGFNERTPLVSGALYILDIKKNKWQKRFVQIKDGSLYHSKDYKGTNETFLCSMVSFDVYVCMKTFKTFPTNFVFAIKSQDKITMFENPENDYMHYLCADHLEKMNEWIIAVRMAKNKIMRETSPELFIDIPVKNEKPNAPINLSIPLTNALPATVSETTSLMNEITFELASFSTTKQSSTDTSRRHVRSSSTGSLLDNPPGTISLPAENIKKKSSFEDSKKKAIRKMNSFHHSKTNAPSNDGVFKGGSLLDYDEKNPPVKPVEPEQVTFVKGSLLSNGTVFEQAKEREKVKRAMGGVGIIRDSNNGPLLSLEGDVKFHKGSLLDRNAEGGGSKALQRNKTLRQNQQNQPLRQNNFQPLLRFGNDQKGFSDGIKSPPIKSPPVKPHDGERDGYF</sequence>
<dbReference type="GO" id="GO:0007165">
    <property type="term" value="P:signal transduction"/>
    <property type="evidence" value="ECO:0007669"/>
    <property type="project" value="InterPro"/>
</dbReference>
<feature type="compositionally biased region" description="Polar residues" evidence="1">
    <location>
        <begin position="557"/>
        <end position="568"/>
    </location>
</feature>
<accession>A0A915ZTZ4</accession>
<feature type="domain" description="Ras-associating" evidence="3">
    <location>
        <begin position="619"/>
        <end position="706"/>
    </location>
</feature>
<dbReference type="PROSITE" id="PS50003">
    <property type="entry name" value="PH_DOMAIN"/>
    <property type="match status" value="1"/>
</dbReference>
<feature type="compositionally biased region" description="Basic and acidic residues" evidence="1">
    <location>
        <begin position="602"/>
        <end position="615"/>
    </location>
</feature>
<evidence type="ECO:0000256" key="1">
    <source>
        <dbReference type="SAM" id="MobiDB-lite"/>
    </source>
</evidence>
<dbReference type="PROSITE" id="PS50200">
    <property type="entry name" value="RA"/>
    <property type="match status" value="1"/>
</dbReference>
<feature type="compositionally biased region" description="Basic and acidic residues" evidence="1">
    <location>
        <begin position="486"/>
        <end position="496"/>
    </location>
</feature>
<feature type="compositionally biased region" description="Basic and acidic residues" evidence="1">
    <location>
        <begin position="367"/>
        <end position="387"/>
    </location>
</feature>
<feature type="compositionally biased region" description="Low complexity" evidence="1">
    <location>
        <begin position="29"/>
        <end position="67"/>
    </location>
</feature>
<evidence type="ECO:0000313" key="5">
    <source>
        <dbReference type="Proteomes" id="UP000684084"/>
    </source>
</evidence>
<dbReference type="AlphaFoldDB" id="A0A915ZTZ4"/>
<evidence type="ECO:0000313" key="4">
    <source>
        <dbReference type="EMBL" id="CAB5390860.1"/>
    </source>
</evidence>
<protein>
    <recommendedName>
        <fullName evidence="6">PH domain-containing protein</fullName>
    </recommendedName>
</protein>
<dbReference type="Pfam" id="PF21989">
    <property type="entry name" value="RA_2"/>
    <property type="match status" value="1"/>
</dbReference>
<feature type="compositionally biased region" description="Polar residues" evidence="1">
    <location>
        <begin position="500"/>
        <end position="510"/>
    </location>
</feature>
<feature type="compositionally biased region" description="Acidic residues" evidence="1">
    <location>
        <begin position="129"/>
        <end position="138"/>
    </location>
</feature>
<feature type="compositionally biased region" description="Acidic residues" evidence="1">
    <location>
        <begin position="236"/>
        <end position="256"/>
    </location>
</feature>
<feature type="compositionally biased region" description="Basic and acidic residues" evidence="1">
    <location>
        <begin position="532"/>
        <end position="556"/>
    </location>
</feature>
<feature type="compositionally biased region" description="Low complexity" evidence="1">
    <location>
        <begin position="1054"/>
        <end position="1071"/>
    </location>
</feature>
<evidence type="ECO:0000259" key="2">
    <source>
        <dbReference type="PROSITE" id="PS50003"/>
    </source>
</evidence>
<dbReference type="Proteomes" id="UP000684084">
    <property type="component" value="Unassembled WGS sequence"/>
</dbReference>
<feature type="compositionally biased region" description="Basic and acidic residues" evidence="1">
    <location>
        <begin position="409"/>
        <end position="438"/>
    </location>
</feature>
<dbReference type="SMART" id="SM00233">
    <property type="entry name" value="PH"/>
    <property type="match status" value="1"/>
</dbReference>
<feature type="domain" description="PH" evidence="2">
    <location>
        <begin position="719"/>
        <end position="828"/>
    </location>
</feature>
<feature type="region of interest" description="Disordered" evidence="1">
    <location>
        <begin position="1054"/>
        <end position="1105"/>
    </location>
</feature>
<feature type="region of interest" description="Disordered" evidence="1">
    <location>
        <begin position="29"/>
        <end position="80"/>
    </location>
</feature>
<dbReference type="Pfam" id="PF00169">
    <property type="entry name" value="PH"/>
    <property type="match status" value="1"/>
</dbReference>
<feature type="compositionally biased region" description="Polar residues" evidence="1">
    <location>
        <begin position="303"/>
        <end position="326"/>
    </location>
</feature>
<dbReference type="PANTHER" id="PTHR38700">
    <property type="entry name" value="YALI0E22418P"/>
    <property type="match status" value="1"/>
</dbReference>
<feature type="compositionally biased region" description="Basic and acidic residues" evidence="1">
    <location>
        <begin position="569"/>
        <end position="591"/>
    </location>
</feature>
<feature type="region of interest" description="Disordered" evidence="1">
    <location>
        <begin position="94"/>
        <end position="621"/>
    </location>
</feature>
<dbReference type="EMBL" id="CAGKOT010000070">
    <property type="protein sequence ID" value="CAB5390860.1"/>
    <property type="molecule type" value="Genomic_DNA"/>
</dbReference>
<dbReference type="InterPro" id="IPR001849">
    <property type="entry name" value="PH_domain"/>
</dbReference>
<dbReference type="OrthoDB" id="43122at2759"/>
<name>A0A915ZTZ4_9GLOM</name>
<feature type="compositionally biased region" description="Low complexity" evidence="1">
    <location>
        <begin position="286"/>
        <end position="302"/>
    </location>
</feature>